<feature type="region of interest" description="Disordered" evidence="1">
    <location>
        <begin position="379"/>
        <end position="440"/>
    </location>
</feature>
<feature type="region of interest" description="Disordered" evidence="1">
    <location>
        <begin position="254"/>
        <end position="278"/>
    </location>
</feature>
<evidence type="ECO:0000313" key="4">
    <source>
        <dbReference type="EMBL" id="CAE7766048.1"/>
    </source>
</evidence>
<reference evidence="4" key="1">
    <citation type="submission" date="2021-02" db="EMBL/GenBank/DDBJ databases">
        <authorList>
            <person name="Dougan E. K."/>
            <person name="Rhodes N."/>
            <person name="Thang M."/>
            <person name="Chan C."/>
        </authorList>
    </citation>
    <scope>NUCLEOTIDE SEQUENCE</scope>
</reference>
<name>A0A812Y4A7_9DINO</name>
<dbReference type="EMBL" id="CAJNJA010040443">
    <property type="protein sequence ID" value="CAE7766048.1"/>
    <property type="molecule type" value="Genomic_DNA"/>
</dbReference>
<protein>
    <submittedName>
        <fullName evidence="4">Uncharacterized protein</fullName>
    </submittedName>
</protein>
<organism evidence="4 5">
    <name type="scientific">Symbiodinium necroappetens</name>
    <dbReference type="NCBI Taxonomy" id="1628268"/>
    <lineage>
        <taxon>Eukaryota</taxon>
        <taxon>Sar</taxon>
        <taxon>Alveolata</taxon>
        <taxon>Dinophyceae</taxon>
        <taxon>Suessiales</taxon>
        <taxon>Symbiodiniaceae</taxon>
        <taxon>Symbiodinium</taxon>
    </lineage>
</organism>
<comment type="caution">
    <text evidence="4">The sequence shown here is derived from an EMBL/GenBank/DDBJ whole genome shotgun (WGS) entry which is preliminary data.</text>
</comment>
<feature type="signal peptide" evidence="3">
    <location>
        <begin position="1"/>
        <end position="21"/>
    </location>
</feature>
<keyword evidence="2" id="KW-0472">Membrane</keyword>
<evidence type="ECO:0000256" key="2">
    <source>
        <dbReference type="SAM" id="Phobius"/>
    </source>
</evidence>
<evidence type="ECO:0000313" key="5">
    <source>
        <dbReference type="Proteomes" id="UP000601435"/>
    </source>
</evidence>
<dbReference type="AlphaFoldDB" id="A0A812Y4A7"/>
<evidence type="ECO:0000256" key="1">
    <source>
        <dbReference type="SAM" id="MobiDB-lite"/>
    </source>
</evidence>
<evidence type="ECO:0000256" key="3">
    <source>
        <dbReference type="SAM" id="SignalP"/>
    </source>
</evidence>
<feature type="chain" id="PRO_5032396865" evidence="3">
    <location>
        <begin position="22"/>
        <end position="852"/>
    </location>
</feature>
<accession>A0A812Y4A7</accession>
<keyword evidence="3" id="KW-0732">Signal</keyword>
<sequence length="852" mass="92985">MRGFLHLAVVMAANFTAQPDADDSWIKIRFWPGSYAEPEPTPEPIVEEDRGVGSRPVAEFLRDWLGGWTLLEPEPNPAGVADTGFVYCGALCASVGYAAKWAYWLAVAVAGVFCLQLAVWTISWVVIPVLRHTYAFYRHGYLARCNSVHSSSHRYWRNQIEVAECAVHLCSADPCTAPDCAEVHVGLSAVAPRSEEVDLQEVAGKGALARCWTVTSFWGCLTCGAFRRCASSCCKGGRRACRLALCCCLRRASRPGNGSAGRRDLHDDSETESEGGEGDHICQADQVALGGPEAKGPLSLGPCKDCSCGPPIRLLQPDERTSCTEDLMCENDGYYFRACQRHRDMYEASRAKRACAVEGCNNAARSVLKGVRLCKLHSAKEEKGPKPQSEAKGPRAVGDVVQEADKEGAASPPEARSAPGQGGGDSSNFAATGNEQEDSKDLAAYLQARLNGESHSVALLSTAKRDESLTAASRRLTETAKAALQRLPPDYPEEVTQLIRSLAGAREKGETSDPILELGKRSVARTAAELPRPVEAHKPESSVVPFTVPAPRFGVATAAPPQVSAALLFRQREASRATTSDSASAVPLPDGLVSALRPSRAGAFTEPEARPTDDTARALQTIAKTLSARDESSSHDKGKLASIGKELFHSLKTAGAQGRPQMRALQFPVNVTNRVAYGLASLSIGGREVKSLPEYALSVADFPLTSEEDFDNFVPPPDSRLEKRPRHPTTLTAWFRAALRMAWAVACVYGTEHYALFEAAATKLLHLGEEATYAWPLPWVMSTWEELWSRMVEELRQLDREMRRLMGEESYSWERIRFFCTSPDDQGNPWLRLPRTFDLEDPKEFFASDIVP</sequence>
<dbReference type="Proteomes" id="UP000601435">
    <property type="component" value="Unassembled WGS sequence"/>
</dbReference>
<feature type="non-terminal residue" evidence="4">
    <location>
        <position position="852"/>
    </location>
</feature>
<gene>
    <name evidence="4" type="ORF">SNEC2469_LOCUS22345</name>
</gene>
<keyword evidence="5" id="KW-1185">Reference proteome</keyword>
<keyword evidence="2" id="KW-1133">Transmembrane helix</keyword>
<feature type="transmembrane region" description="Helical" evidence="2">
    <location>
        <begin position="101"/>
        <end position="130"/>
    </location>
</feature>
<keyword evidence="2" id="KW-0812">Transmembrane</keyword>
<dbReference type="OrthoDB" id="428488at2759"/>
<proteinExistence type="predicted"/>